<dbReference type="SMART" id="SM00729">
    <property type="entry name" value="Elp3"/>
    <property type="match status" value="1"/>
</dbReference>
<comment type="cofactor">
    <cofactor evidence="1">
        <name>[4Fe-4S] cluster</name>
        <dbReference type="ChEBI" id="CHEBI:49883"/>
    </cofactor>
</comment>
<dbReference type="GO" id="GO:0003824">
    <property type="term" value="F:catalytic activity"/>
    <property type="evidence" value="ECO:0007669"/>
    <property type="project" value="InterPro"/>
</dbReference>
<name>A0A7C2V4G2_9AQUI</name>
<dbReference type="PROSITE" id="PS51918">
    <property type="entry name" value="RADICAL_SAM"/>
    <property type="match status" value="1"/>
</dbReference>
<dbReference type="CDD" id="cd01335">
    <property type="entry name" value="Radical_SAM"/>
    <property type="match status" value="1"/>
</dbReference>
<dbReference type="InterPro" id="IPR013785">
    <property type="entry name" value="Aldolase_TIM"/>
</dbReference>
<dbReference type="PANTHER" id="PTHR11228:SF7">
    <property type="entry name" value="PQQA PEPTIDE CYCLASE"/>
    <property type="match status" value="1"/>
</dbReference>
<dbReference type="Pfam" id="PF04055">
    <property type="entry name" value="Radical_SAM"/>
    <property type="match status" value="1"/>
</dbReference>
<dbReference type="SUPFAM" id="SSF102114">
    <property type="entry name" value="Radical SAM enzymes"/>
    <property type="match status" value="1"/>
</dbReference>
<evidence type="ECO:0000259" key="7">
    <source>
        <dbReference type="PROSITE" id="PS51918"/>
    </source>
</evidence>
<evidence type="ECO:0000313" key="8">
    <source>
        <dbReference type="EMBL" id="HEW46720.1"/>
    </source>
</evidence>
<dbReference type="Gene3D" id="3.20.20.70">
    <property type="entry name" value="Aldolase class I"/>
    <property type="match status" value="1"/>
</dbReference>
<dbReference type="InterPro" id="IPR006638">
    <property type="entry name" value="Elp3/MiaA/NifB-like_rSAM"/>
</dbReference>
<dbReference type="PIRSF" id="PIRSF037420">
    <property type="entry name" value="PQQ_syn_pqqE"/>
    <property type="match status" value="1"/>
</dbReference>
<accession>A0A7C2V4G2</accession>
<comment type="caution">
    <text evidence="8">The sequence shown here is derived from an EMBL/GenBank/DDBJ whole genome shotgun (WGS) entry which is preliminary data.</text>
</comment>
<evidence type="ECO:0000256" key="2">
    <source>
        <dbReference type="ARBA" id="ARBA00022485"/>
    </source>
</evidence>
<gene>
    <name evidence="8" type="ORF">ENO47_08710</name>
</gene>
<dbReference type="CDD" id="cd21123">
    <property type="entry name" value="SPASM_MftC-like"/>
    <property type="match status" value="1"/>
</dbReference>
<evidence type="ECO:0000256" key="3">
    <source>
        <dbReference type="ARBA" id="ARBA00022691"/>
    </source>
</evidence>
<dbReference type="InterPro" id="IPR050377">
    <property type="entry name" value="Radical_SAM_PqqE_MftC-like"/>
</dbReference>
<keyword evidence="5" id="KW-0408">Iron</keyword>
<dbReference type="GO" id="GO:0006783">
    <property type="term" value="P:heme biosynthetic process"/>
    <property type="evidence" value="ECO:0007669"/>
    <property type="project" value="TreeGrafter"/>
</dbReference>
<feature type="domain" description="Radical SAM core" evidence="7">
    <location>
        <begin position="20"/>
        <end position="225"/>
    </location>
</feature>
<keyword evidence="6" id="KW-0411">Iron-sulfur</keyword>
<keyword evidence="2" id="KW-0004">4Fe-4S</keyword>
<dbReference type="InterPro" id="IPR058240">
    <property type="entry name" value="rSAM_sf"/>
</dbReference>
<organism evidence="8">
    <name type="scientific">Hydrogenobacter sp</name>
    <dbReference type="NCBI Taxonomy" id="2152829"/>
    <lineage>
        <taxon>Bacteria</taxon>
        <taxon>Pseudomonadati</taxon>
        <taxon>Aquificota</taxon>
        <taxon>Aquificia</taxon>
        <taxon>Aquificales</taxon>
        <taxon>Aquificaceae</taxon>
        <taxon>Hydrogenobacter</taxon>
    </lineage>
</organism>
<dbReference type="EMBL" id="DSFP01000072">
    <property type="protein sequence ID" value="HEW46720.1"/>
    <property type="molecule type" value="Genomic_DNA"/>
</dbReference>
<evidence type="ECO:0000256" key="1">
    <source>
        <dbReference type="ARBA" id="ARBA00001966"/>
    </source>
</evidence>
<dbReference type="InterPro" id="IPR007197">
    <property type="entry name" value="rSAM"/>
</dbReference>
<dbReference type="AlphaFoldDB" id="A0A7C2V4G2"/>
<keyword evidence="4" id="KW-0479">Metal-binding</keyword>
<keyword evidence="3" id="KW-0949">S-adenosyl-L-methionine</keyword>
<dbReference type="NCBIfam" id="TIGR04085">
    <property type="entry name" value="rSAM_more_4Fe4S"/>
    <property type="match status" value="1"/>
</dbReference>
<dbReference type="InterPro" id="IPR023885">
    <property type="entry name" value="4Fe4S-binding_SPASM_dom"/>
</dbReference>
<dbReference type="SFLD" id="SFLDG01386">
    <property type="entry name" value="main_SPASM_domain-containing"/>
    <property type="match status" value="1"/>
</dbReference>
<dbReference type="PANTHER" id="PTHR11228">
    <property type="entry name" value="RADICAL SAM DOMAIN PROTEIN"/>
    <property type="match status" value="1"/>
</dbReference>
<dbReference type="GO" id="GO:0046872">
    <property type="term" value="F:metal ion binding"/>
    <property type="evidence" value="ECO:0007669"/>
    <property type="project" value="UniProtKB-KW"/>
</dbReference>
<evidence type="ECO:0000256" key="6">
    <source>
        <dbReference type="ARBA" id="ARBA00023014"/>
    </source>
</evidence>
<proteinExistence type="predicted"/>
<reference evidence="8" key="1">
    <citation type="journal article" date="2020" name="mSystems">
        <title>Genome- and Community-Level Interaction Insights into Carbon Utilization and Element Cycling Functions of Hydrothermarchaeota in Hydrothermal Sediment.</title>
        <authorList>
            <person name="Zhou Z."/>
            <person name="Liu Y."/>
            <person name="Xu W."/>
            <person name="Pan J."/>
            <person name="Luo Z.H."/>
            <person name="Li M."/>
        </authorList>
    </citation>
    <scope>NUCLEOTIDE SEQUENCE [LARGE SCALE GENOMIC DNA]</scope>
    <source>
        <strain evidence="8">SpSt-132</strain>
    </source>
</reference>
<dbReference type="SFLD" id="SFLDG01067">
    <property type="entry name" value="SPASM/twitch_domain_containing"/>
    <property type="match status" value="1"/>
</dbReference>
<dbReference type="InterPro" id="IPR017200">
    <property type="entry name" value="PqqE-like"/>
</dbReference>
<dbReference type="SFLD" id="SFLDS00029">
    <property type="entry name" value="Radical_SAM"/>
    <property type="match status" value="1"/>
</dbReference>
<evidence type="ECO:0000256" key="4">
    <source>
        <dbReference type="ARBA" id="ARBA00022723"/>
    </source>
</evidence>
<evidence type="ECO:0000256" key="5">
    <source>
        <dbReference type="ARBA" id="ARBA00023004"/>
    </source>
</evidence>
<sequence>MLRMTEYLREVLEGKEVRAFGDSVILIWNLTNRCNLYCKHCYSSAKDIRSYELTSEEATNLVKRLPHIKVKFAILSGGEPLLREDLFHIAKLLREQGIRTYLSTNGLLVREFIRDIKEHFDYVGISIDGELQVHDLFRGKRGAFEESLKAIRLCLEEGIRVGLRFTLTPQTVNSLPFIFNLVEREGIPKLYISHLVYSGRAKRLTDLEKKEYRKVVKFIIDKAFEYVERGTTIDIVTGNNEADAVLLYREFSKRYADLSDRLYERLVLWGGNQAGVRLINIDHLGSVKPDPFFFHSVGNVRDEDLVKIWQSNGLLSFLRERPRRLKGRCGECKYIDICNGNSRARAYAVFGDYREEDPACYL</sequence>
<dbReference type="GO" id="GO:0051539">
    <property type="term" value="F:4 iron, 4 sulfur cluster binding"/>
    <property type="evidence" value="ECO:0007669"/>
    <property type="project" value="UniProtKB-KW"/>
</dbReference>
<protein>
    <submittedName>
        <fullName evidence="8">Radical SAM protein</fullName>
    </submittedName>
</protein>